<feature type="region of interest" description="Disordered" evidence="1">
    <location>
        <begin position="280"/>
        <end position="312"/>
    </location>
</feature>
<organism evidence="2 3">
    <name type="scientific">Streblomastix strix</name>
    <dbReference type="NCBI Taxonomy" id="222440"/>
    <lineage>
        <taxon>Eukaryota</taxon>
        <taxon>Metamonada</taxon>
        <taxon>Preaxostyla</taxon>
        <taxon>Oxymonadida</taxon>
        <taxon>Streblomastigidae</taxon>
        <taxon>Streblomastix</taxon>
    </lineage>
</organism>
<feature type="compositionally biased region" description="Polar residues" evidence="1">
    <location>
        <begin position="368"/>
        <end position="383"/>
    </location>
</feature>
<evidence type="ECO:0000256" key="1">
    <source>
        <dbReference type="SAM" id="MobiDB-lite"/>
    </source>
</evidence>
<feature type="compositionally biased region" description="Basic and acidic residues" evidence="1">
    <location>
        <begin position="354"/>
        <end position="363"/>
    </location>
</feature>
<accession>A0A5J4WYN8</accession>
<gene>
    <name evidence="2" type="ORF">EZS28_004509</name>
</gene>
<reference evidence="2 3" key="1">
    <citation type="submission" date="2019-03" db="EMBL/GenBank/DDBJ databases">
        <title>Single cell metagenomics reveals metabolic interactions within the superorganism composed of flagellate Streblomastix strix and complex community of Bacteroidetes bacteria on its surface.</title>
        <authorList>
            <person name="Treitli S.C."/>
            <person name="Kolisko M."/>
            <person name="Husnik F."/>
            <person name="Keeling P."/>
            <person name="Hampl V."/>
        </authorList>
    </citation>
    <scope>NUCLEOTIDE SEQUENCE [LARGE SCALE GENOMIC DNA]</scope>
    <source>
        <strain evidence="2">ST1C</strain>
    </source>
</reference>
<feature type="compositionally biased region" description="Polar residues" evidence="1">
    <location>
        <begin position="283"/>
        <end position="298"/>
    </location>
</feature>
<feature type="region of interest" description="Disordered" evidence="1">
    <location>
        <begin position="343"/>
        <end position="399"/>
    </location>
</feature>
<evidence type="ECO:0000313" key="3">
    <source>
        <dbReference type="Proteomes" id="UP000324800"/>
    </source>
</evidence>
<name>A0A5J4WYN8_9EUKA</name>
<feature type="compositionally biased region" description="Basic and acidic residues" evidence="1">
    <location>
        <begin position="384"/>
        <end position="399"/>
    </location>
</feature>
<feature type="region of interest" description="Disordered" evidence="1">
    <location>
        <begin position="167"/>
        <end position="196"/>
    </location>
</feature>
<dbReference type="EMBL" id="SNRW01000645">
    <property type="protein sequence ID" value="KAA6399970.1"/>
    <property type="molecule type" value="Genomic_DNA"/>
</dbReference>
<comment type="caution">
    <text evidence="2">The sequence shown here is derived from an EMBL/GenBank/DDBJ whole genome shotgun (WGS) entry which is preliminary data.</text>
</comment>
<dbReference type="Proteomes" id="UP000324800">
    <property type="component" value="Unassembled WGS sequence"/>
</dbReference>
<evidence type="ECO:0000313" key="2">
    <source>
        <dbReference type="EMBL" id="KAA6399970.1"/>
    </source>
</evidence>
<proteinExistence type="predicted"/>
<feature type="compositionally biased region" description="Basic and acidic residues" evidence="1">
    <location>
        <begin position="36"/>
        <end position="50"/>
    </location>
</feature>
<dbReference type="AlphaFoldDB" id="A0A5J4WYN8"/>
<feature type="region of interest" description="Disordered" evidence="1">
    <location>
        <begin position="32"/>
        <end position="56"/>
    </location>
</feature>
<protein>
    <submittedName>
        <fullName evidence="2">Uncharacterized protein</fullName>
    </submittedName>
</protein>
<sequence>MVREDHTSQIFFTTPLTTILTSTHTERNIAIFRPISPEDPRGSKEKEPKRQQPKPQQYARLIDVVERFKEIMKLIIEEKKKKPKVMLPGLYKEYQNKDDPVIFYPPKNDVVAGFFNIHPQIYQSKLEAIRGLIIFAAKQIVQSETQSKNQKQLSNKQEIIVAVGTNDNEDNDQSEHAIKPKNFTNGNDGLRKNDSGTQLQATVNGEAKPKISITQISTNTPPHNVFGSDRLVGNVTGSLRTTLSEQELGNQNISYSRSQPPLIAIPPELDQVKGKIVVPKQRMQPNNDLDTRSNTGQPKTVADKSLGNPEPRANIDISKYFIFQQEQRKRQIQHQLVKTSLQNIPKATIPVQDPRNRNKDSTPKTRQKQSLNSKLTSRISWTEQEGKEERRMGRDLVNREMNKENKGILDTITGTDSQILGIMGYNQID</sequence>